<dbReference type="AlphaFoldDB" id="A0A1F5SJP0"/>
<dbReference type="SUPFAM" id="SSF53756">
    <property type="entry name" value="UDP-Glycosyltransferase/glycogen phosphorylase"/>
    <property type="match status" value="1"/>
</dbReference>
<organism evidence="1 2">
    <name type="scientific">Candidatus Falkowbacteria bacterium RIFOXYA2_FULL_47_19</name>
    <dbReference type="NCBI Taxonomy" id="1797994"/>
    <lineage>
        <taxon>Bacteria</taxon>
        <taxon>Candidatus Falkowiibacteriota</taxon>
    </lineage>
</organism>
<accession>A0A1F5SJP0</accession>
<reference evidence="1 2" key="1">
    <citation type="journal article" date="2016" name="Nat. Commun.">
        <title>Thousands of microbial genomes shed light on interconnected biogeochemical processes in an aquifer system.</title>
        <authorList>
            <person name="Anantharaman K."/>
            <person name="Brown C.T."/>
            <person name="Hug L.A."/>
            <person name="Sharon I."/>
            <person name="Castelle C.J."/>
            <person name="Probst A.J."/>
            <person name="Thomas B.C."/>
            <person name="Singh A."/>
            <person name="Wilkins M.J."/>
            <person name="Karaoz U."/>
            <person name="Brodie E.L."/>
            <person name="Williams K.H."/>
            <person name="Hubbard S.S."/>
            <person name="Banfield J.F."/>
        </authorList>
    </citation>
    <scope>NUCLEOTIDE SEQUENCE [LARGE SCALE GENOMIC DNA]</scope>
</reference>
<name>A0A1F5SJP0_9BACT</name>
<evidence type="ECO:0000313" key="1">
    <source>
        <dbReference type="EMBL" id="OGF26756.1"/>
    </source>
</evidence>
<protein>
    <submittedName>
        <fullName evidence="1">Uncharacterized protein</fullName>
    </submittedName>
</protein>
<sequence>MQKRYQRFVGDYIDVNLDFLISLAKRADKKDIPADIKEINSELLLAGSRGKSSAVNVKLGFPFPVAEARKKIIIKFNNQFDFFIKGERLRRLQRNFLREALSAGFGCRWRELGSKREFRKKFTEFSAGINGLTYVDPYGYIGDSFIGLIFPDSFGHALGVKKYRLFSGQHDHLLGQDARPFDIGGIIKDYRKTGFLLMPDLMDNHWDLTCRLILAAVRYDGVIAVPGRSFLLRIKDKSVVAYHLSGPDKFLHNQNIEDFLSDAIRVFVDDISLRRPKAVKNKSRRVYINPLASKSNRFMSVEFAIGLCRRLEGKYDLILIGGDAGNREHCRWIRNFKKNKTKDSRCSLKYYKNLKILGQEMTDNGCAAMVTVDTSIAHLANYLNIPNFTICPRDIMNNSSLRSMVGVAPLGFGRYYRNQLFALIDGYCNVSARQMDDIVAGIEYSAGSDPEKTPTPESEKLFLKIGPLKAPRDRNFIRQWGWTHRLFDIRYFLQNLGQDNPDYGRVLKTAVKLSNVYKIKQTILSRQKGGEDGLSG</sequence>
<proteinExistence type="predicted"/>
<evidence type="ECO:0000313" key="2">
    <source>
        <dbReference type="Proteomes" id="UP000178367"/>
    </source>
</evidence>
<dbReference type="EMBL" id="MFGB01000014">
    <property type="protein sequence ID" value="OGF26756.1"/>
    <property type="molecule type" value="Genomic_DNA"/>
</dbReference>
<dbReference type="Proteomes" id="UP000178367">
    <property type="component" value="Unassembled WGS sequence"/>
</dbReference>
<comment type="caution">
    <text evidence="1">The sequence shown here is derived from an EMBL/GenBank/DDBJ whole genome shotgun (WGS) entry which is preliminary data.</text>
</comment>
<dbReference type="Gene3D" id="3.40.50.2000">
    <property type="entry name" value="Glycogen Phosphorylase B"/>
    <property type="match status" value="1"/>
</dbReference>
<dbReference type="STRING" id="1797994.A2227_06550"/>
<gene>
    <name evidence="1" type="ORF">A2227_06550</name>
</gene>